<evidence type="ECO:0000256" key="16">
    <source>
        <dbReference type="ARBA" id="ARBA00093667"/>
    </source>
</evidence>
<dbReference type="GO" id="GO:0003676">
    <property type="term" value="F:nucleic acid binding"/>
    <property type="evidence" value="ECO:0007669"/>
    <property type="project" value="InterPro"/>
</dbReference>
<evidence type="ECO:0000256" key="10">
    <source>
        <dbReference type="ARBA" id="ARBA00062344"/>
    </source>
</evidence>
<dbReference type="Proteomes" id="UP000095287">
    <property type="component" value="Unplaced"/>
</dbReference>
<keyword evidence="5" id="KW-0949">S-adenosyl-L-methionine</keyword>
<evidence type="ECO:0000313" key="19">
    <source>
        <dbReference type="WBParaSite" id="L893_g29049.t1"/>
    </source>
</evidence>
<evidence type="ECO:0000256" key="8">
    <source>
        <dbReference type="ARBA" id="ARBA00050903"/>
    </source>
</evidence>
<dbReference type="SUPFAM" id="SSF53335">
    <property type="entry name" value="S-adenosyl-L-methionine-dependent methyltransferases"/>
    <property type="match status" value="1"/>
</dbReference>
<evidence type="ECO:0000256" key="2">
    <source>
        <dbReference type="ARBA" id="ARBA00006149"/>
    </source>
</evidence>
<evidence type="ECO:0000256" key="3">
    <source>
        <dbReference type="ARBA" id="ARBA00022603"/>
    </source>
</evidence>
<comment type="function">
    <text evidence="9">Methyltransferase that can methylate proteins and, to a lower extent, arsenic. Catalytic subunit of a heterodimer with TRMT112, which monomethylates 'Lys-12' of histone H4 (H4K12me1), a modification present at the promoters of numerous genes encoding cell cycle regulators. Catalytic subunit of a heterodimer with TRMT112, which catalyzes N5-methylation of Glu residue of proteins with a Gly-Gln-Xaa-Xaa-Xaa-Arg motif. Methylates ETF1 on 'Gln-185'; ETF1 needs to be complexed to ERF3 in its GTP-bound form to be efficiently methylated. May also play a role in the modulation of arsenic-induced toxicity by mediating the conversion of monomethylarsonous acid (3+) into the less toxic dimethylarsonic acid. It however only plays a limited role in arsenic metabolism compared with AS3MT.</text>
</comment>
<comment type="subcellular location">
    <subcellularLocation>
        <location evidence="1">Nucleus</location>
    </subcellularLocation>
</comment>
<protein>
    <recommendedName>
        <fullName evidence="15">Methyltransferase HEMK2</fullName>
    </recommendedName>
    <alternativeName>
        <fullName evidence="14">HemK methyltransferase family member 2</fullName>
    </alternativeName>
    <alternativeName>
        <fullName evidence="12">Lysine N-methyltransferase 9</fullName>
    </alternativeName>
    <alternativeName>
        <fullName evidence="11">Methylarsonite methyltransferase N6AMT1</fullName>
    </alternativeName>
    <alternativeName>
        <fullName evidence="16">Methyltransferase N6AMT1</fullName>
    </alternativeName>
    <alternativeName>
        <fullName evidence="13">Protein N(5)-glutamine methyltransferase</fullName>
    </alternativeName>
</protein>
<evidence type="ECO:0000256" key="6">
    <source>
        <dbReference type="ARBA" id="ARBA00023242"/>
    </source>
</evidence>
<comment type="catalytic activity">
    <reaction evidence="7">
        <text>L-lysyl-[histone] + S-adenosyl-L-methionine = N(6)-methyl-L-lysyl-[histone] + S-adenosyl-L-homocysteine + H(+)</text>
        <dbReference type="Rhea" id="RHEA:10024"/>
        <dbReference type="Rhea" id="RHEA-COMP:9845"/>
        <dbReference type="Rhea" id="RHEA-COMP:9846"/>
        <dbReference type="ChEBI" id="CHEBI:15378"/>
        <dbReference type="ChEBI" id="CHEBI:29969"/>
        <dbReference type="ChEBI" id="CHEBI:57856"/>
        <dbReference type="ChEBI" id="CHEBI:59789"/>
        <dbReference type="ChEBI" id="CHEBI:61929"/>
    </reaction>
    <physiologicalReaction direction="left-to-right" evidence="7">
        <dbReference type="Rhea" id="RHEA:10025"/>
    </physiologicalReaction>
</comment>
<dbReference type="GO" id="GO:0005634">
    <property type="term" value="C:nucleus"/>
    <property type="evidence" value="ECO:0007669"/>
    <property type="project" value="UniProtKB-SubCell"/>
</dbReference>
<evidence type="ECO:0000256" key="1">
    <source>
        <dbReference type="ARBA" id="ARBA00004123"/>
    </source>
</evidence>
<organism evidence="18 19">
    <name type="scientific">Steinernema glaseri</name>
    <dbReference type="NCBI Taxonomy" id="37863"/>
    <lineage>
        <taxon>Eukaryota</taxon>
        <taxon>Metazoa</taxon>
        <taxon>Ecdysozoa</taxon>
        <taxon>Nematoda</taxon>
        <taxon>Chromadorea</taxon>
        <taxon>Rhabditida</taxon>
        <taxon>Tylenchina</taxon>
        <taxon>Panagrolaimomorpha</taxon>
        <taxon>Strongyloidoidea</taxon>
        <taxon>Steinernematidae</taxon>
        <taxon>Steinernema</taxon>
    </lineage>
</organism>
<evidence type="ECO:0000256" key="14">
    <source>
        <dbReference type="ARBA" id="ARBA00083337"/>
    </source>
</evidence>
<evidence type="ECO:0000256" key="12">
    <source>
        <dbReference type="ARBA" id="ARBA00076540"/>
    </source>
</evidence>
<reference evidence="19" key="1">
    <citation type="submission" date="2016-11" db="UniProtKB">
        <authorList>
            <consortium name="WormBaseParasite"/>
        </authorList>
    </citation>
    <scope>IDENTIFICATION</scope>
</reference>
<feature type="domain" description="Methyltransferase small" evidence="17">
    <location>
        <begin position="34"/>
        <end position="182"/>
    </location>
</feature>
<dbReference type="InterPro" id="IPR002052">
    <property type="entry name" value="DNA_methylase_N6_adenine_CS"/>
</dbReference>
<accession>A0A1I7ZS35</accession>
<evidence type="ECO:0000256" key="11">
    <source>
        <dbReference type="ARBA" id="ARBA00075330"/>
    </source>
</evidence>
<evidence type="ECO:0000256" key="7">
    <source>
        <dbReference type="ARBA" id="ARBA00048619"/>
    </source>
</evidence>
<dbReference type="PROSITE" id="PS00092">
    <property type="entry name" value="N6_MTASE"/>
    <property type="match status" value="1"/>
</dbReference>
<comment type="similarity">
    <text evidence="2">Belongs to the eukaryotic/archaeal PrmC-related family.</text>
</comment>
<dbReference type="WBParaSite" id="L893_g29049.t1">
    <property type="protein sequence ID" value="L893_g29049.t1"/>
    <property type="gene ID" value="L893_g29049"/>
</dbReference>
<proteinExistence type="inferred from homology"/>
<dbReference type="NCBIfam" id="TIGR00537">
    <property type="entry name" value="hemK_rel_arch"/>
    <property type="match status" value="1"/>
</dbReference>
<dbReference type="PANTHER" id="PTHR45875">
    <property type="entry name" value="METHYLTRANSFERASE N6AMT1"/>
    <property type="match status" value="1"/>
</dbReference>
<dbReference type="FunFam" id="3.40.50.150:FF:000077">
    <property type="entry name" value="HemK methyltransferase family member 2"/>
    <property type="match status" value="1"/>
</dbReference>
<dbReference type="InterPro" id="IPR029063">
    <property type="entry name" value="SAM-dependent_MTases_sf"/>
</dbReference>
<evidence type="ECO:0000259" key="17">
    <source>
        <dbReference type="Pfam" id="PF05175"/>
    </source>
</evidence>
<evidence type="ECO:0000256" key="4">
    <source>
        <dbReference type="ARBA" id="ARBA00022679"/>
    </source>
</evidence>
<dbReference type="Pfam" id="PF05175">
    <property type="entry name" value="MTS"/>
    <property type="match status" value="1"/>
</dbReference>
<evidence type="ECO:0000313" key="18">
    <source>
        <dbReference type="Proteomes" id="UP000095287"/>
    </source>
</evidence>
<dbReference type="CDD" id="cd02440">
    <property type="entry name" value="AdoMet_MTases"/>
    <property type="match status" value="1"/>
</dbReference>
<dbReference type="GO" id="GO:0032259">
    <property type="term" value="P:methylation"/>
    <property type="evidence" value="ECO:0007669"/>
    <property type="project" value="UniProtKB-KW"/>
</dbReference>
<evidence type="ECO:0000256" key="15">
    <source>
        <dbReference type="ARBA" id="ARBA00093624"/>
    </source>
</evidence>
<sequence length="209" mass="23161">MIPTPKYRIAPDEEESVYDPAEDTFLLMDALEMQAEFLRSLNSPIITEIGCGSGVVSAFARKVCGNQSALSFATDLNLKALNCTQRTADLNDCSIELVQGDLLTPLRARLQGQIDVLLFNPPYVPTEAEASRVEELCYAGGQTGRSVLDRLLPEVPKLLSARGRFYVVALKSNDIPLLMSRFADTLSCEVVLERRCGIEHLFILMYARK</sequence>
<dbReference type="InterPro" id="IPR007848">
    <property type="entry name" value="Small_mtfrase_dom"/>
</dbReference>
<comment type="subunit">
    <text evidence="10">Heterodimer; heterodimerization with TRMT112 is required for S-adenosyl-L-methionine-binding.</text>
</comment>
<evidence type="ECO:0000256" key="5">
    <source>
        <dbReference type="ARBA" id="ARBA00022691"/>
    </source>
</evidence>
<dbReference type="Gene3D" id="3.40.50.150">
    <property type="entry name" value="Vaccinia Virus protein VP39"/>
    <property type="match status" value="1"/>
</dbReference>
<comment type="catalytic activity">
    <reaction evidence="8">
        <text>methylarsonous acid + S-adenosyl-L-methionine = dimethylarsinate + S-adenosyl-L-homocysteine + 2 H(+)</text>
        <dbReference type="Rhea" id="RHEA:11684"/>
        <dbReference type="ChEBI" id="CHEBI:15378"/>
        <dbReference type="ChEBI" id="CHEBI:16223"/>
        <dbReference type="ChEBI" id="CHEBI:17826"/>
        <dbReference type="ChEBI" id="CHEBI:57856"/>
        <dbReference type="ChEBI" id="CHEBI:59789"/>
    </reaction>
</comment>
<evidence type="ECO:0000256" key="9">
    <source>
        <dbReference type="ARBA" id="ARBA00053180"/>
    </source>
</evidence>
<dbReference type="PANTHER" id="PTHR45875:SF1">
    <property type="entry name" value="METHYLTRANSFERASE N6AMT1"/>
    <property type="match status" value="1"/>
</dbReference>
<keyword evidence="3" id="KW-0489">Methyltransferase</keyword>
<dbReference type="AlphaFoldDB" id="A0A1I7ZS35"/>
<keyword evidence="18" id="KW-1185">Reference proteome</keyword>
<keyword evidence="4" id="KW-0808">Transferase</keyword>
<evidence type="ECO:0000256" key="13">
    <source>
        <dbReference type="ARBA" id="ARBA00080992"/>
    </source>
</evidence>
<dbReference type="GO" id="GO:0035657">
    <property type="term" value="C:eRF1 methyltransferase complex"/>
    <property type="evidence" value="ECO:0007669"/>
    <property type="project" value="TreeGrafter"/>
</dbReference>
<dbReference type="InterPro" id="IPR004557">
    <property type="entry name" value="PrmC-related"/>
</dbReference>
<dbReference type="GO" id="GO:0036009">
    <property type="term" value="F:protein-glutamine N-methyltransferase activity"/>
    <property type="evidence" value="ECO:0007669"/>
    <property type="project" value="UniProtKB-ARBA"/>
</dbReference>
<dbReference type="InterPro" id="IPR052190">
    <property type="entry name" value="Euk-Arch_PrmC-MTase"/>
</dbReference>
<keyword evidence="6" id="KW-0539">Nucleus</keyword>
<name>A0A1I7ZS35_9BILA</name>